<reference evidence="1 2" key="1">
    <citation type="journal article" date="2020" name="Front. Plant Sci.">
        <title>Isolation of Rhizosphere Bacteria That Improve Quality and Water Stress Tolerance in Greenhouse Ornamentals.</title>
        <authorList>
            <person name="Nordstedt N.P."/>
            <person name="Jones M.L."/>
        </authorList>
    </citation>
    <scope>NUCLEOTIDE SEQUENCE [LARGE SCALE GENOMIC DNA]</scope>
    <source>
        <strain evidence="1 2">C7D2</strain>
    </source>
</reference>
<name>A0A7Y6DHF8_9PSED</name>
<proteinExistence type="predicted"/>
<gene>
    <name evidence="1" type="ORF">HNO91_16225</name>
</gene>
<comment type="caution">
    <text evidence="1">The sequence shown here is derived from an EMBL/GenBank/DDBJ whole genome shotgun (WGS) entry which is preliminary data.</text>
</comment>
<protein>
    <submittedName>
        <fullName evidence="1">Uncharacterized protein</fullName>
    </submittedName>
</protein>
<sequence>MELFEPVGASLLAMAILLQLFCKLDDRYREQARSHIQNGDDESAQLLGH</sequence>
<dbReference type="RefSeq" id="WP_175363047.1">
    <property type="nucleotide sequence ID" value="NZ_JABFMO010000002.1"/>
</dbReference>
<dbReference type="EMBL" id="JABFMR010000013">
    <property type="protein sequence ID" value="NUT87985.1"/>
    <property type="molecule type" value="Genomic_DNA"/>
</dbReference>
<dbReference type="AlphaFoldDB" id="A0A7Y6DHF8"/>
<accession>A0A7Y6DHF8</accession>
<dbReference type="Proteomes" id="UP000536720">
    <property type="component" value="Unassembled WGS sequence"/>
</dbReference>
<organism evidence="1 2">
    <name type="scientific">Pseudomonas corrugata</name>
    <dbReference type="NCBI Taxonomy" id="47879"/>
    <lineage>
        <taxon>Bacteria</taxon>
        <taxon>Pseudomonadati</taxon>
        <taxon>Pseudomonadota</taxon>
        <taxon>Gammaproteobacteria</taxon>
        <taxon>Pseudomonadales</taxon>
        <taxon>Pseudomonadaceae</taxon>
        <taxon>Pseudomonas</taxon>
    </lineage>
</organism>
<evidence type="ECO:0000313" key="1">
    <source>
        <dbReference type="EMBL" id="NUT87985.1"/>
    </source>
</evidence>
<evidence type="ECO:0000313" key="2">
    <source>
        <dbReference type="Proteomes" id="UP000536720"/>
    </source>
</evidence>